<evidence type="ECO:0000256" key="1">
    <source>
        <dbReference type="ARBA" id="ARBA00005744"/>
    </source>
</evidence>
<proteinExistence type="inferred from homology"/>
<keyword evidence="4" id="KW-1185">Reference proteome</keyword>
<dbReference type="CTD" id="140876"/>
<protein>
    <submittedName>
        <fullName evidence="5">RIPOR family member 3 isoform X2</fullName>
    </submittedName>
</protein>
<reference evidence="5" key="1">
    <citation type="submission" date="2025-08" db="UniProtKB">
        <authorList>
            <consortium name="RefSeq"/>
        </authorList>
    </citation>
    <scope>IDENTIFICATION</scope>
    <source>
        <tissue evidence="5">Liver</tissue>
    </source>
</reference>
<feature type="region of interest" description="Disordered" evidence="2">
    <location>
        <begin position="578"/>
        <end position="601"/>
    </location>
</feature>
<name>A0A1U7QA72_MESAU</name>
<dbReference type="PANTHER" id="PTHR15829:SF15">
    <property type="entry name" value="RIPOR FAMILY MEMBER 3"/>
    <property type="match status" value="1"/>
</dbReference>
<evidence type="ECO:0000256" key="2">
    <source>
        <dbReference type="SAM" id="MobiDB-lite"/>
    </source>
</evidence>
<feature type="region of interest" description="Disordered" evidence="2">
    <location>
        <begin position="401"/>
        <end position="431"/>
    </location>
</feature>
<accession>A0A1U7QA72</accession>
<feature type="compositionally biased region" description="Polar residues" evidence="2">
    <location>
        <begin position="483"/>
        <end position="493"/>
    </location>
</feature>
<dbReference type="GeneID" id="101843872"/>
<dbReference type="InterPro" id="IPR026136">
    <property type="entry name" value="RIPOR3"/>
</dbReference>
<dbReference type="InterPro" id="IPR031780">
    <property type="entry name" value="FAM65_N"/>
</dbReference>
<dbReference type="Proteomes" id="UP000886700">
    <property type="component" value="Unplaced"/>
</dbReference>
<dbReference type="OrthoDB" id="9999654at2759"/>
<dbReference type="RefSeq" id="XP_005074486.1">
    <property type="nucleotide sequence ID" value="XM_005074429.4"/>
</dbReference>
<sequence length="936" mass="103963">MSVRLHFLSPGDAGAVGTVGRSASFAGFGVQTRRVSKSINRNSVRSRLPAKSSKAYGTLRKGSLCLDPRPQQVKKIFDALKRGLREHLCEQQAELDYLCGRHTDSQRSSRLAFYYDLDKQTRLVERHIRKVEFHISKVDELYEGYCIQWRLRDGASNMQRAFSNGTQSRASRESLQELGRSLQECMEDMCLIEGALEVHLGEFHVKMKGLVGYARLCPGDQYEVLMRLGRQRWRLKGRIEPDDSQTWDEEEKGFVPTVHENLEIKVTELRGLSSVVVGAVTCDIADFFTARPQLVVVDITELGTIKLQLELLWNPLDSECRLVSPSPTGRFSIGSRKGSLYTWTPPSTPSFRDKYYLSALQQPVQQALLLDGPRATSILGYLSDSELQGPRLRSRSQELLEMDSFSSEDPRDTETSTSASTSDVGFLTVPVGPTASIEEGTREEPPPLGLLPSLAHPAGAVLAEQPGWRDLGGERGALLQDVPVQSPTMPQNRKGQEEEDEGDGVERPVQEVLDLLRSADPTQPQLRELEYQVLGLRDRLKPRGVQLEPASVQSLMDCILESFAFLNADLASDELSLFGGSQAPERDSPPPPQPSLKVSPSELTAGAPELDTLLTAHLRVCKALLQKLATPNLSRMVQDCLLEEAEQQRQVLEVLSDLDFEQVSKARSVEEIIPQVPHRKGGLALWRGCTQPGGVLACPASTLLSQLKKMFLHRVRGKYPGQLEIVCRRLLEQVVGCGGLLATAGLQEEQMVTWFQFHSYLQRQSVSDLEKHLTQLSKEVTLIEELQCAGPAKALRKLHGKRLGQLQPLPQTLQAWALLQLDGPPRVCRAARARLASAARNRRFREKALLYYTNALNDSDAKLQQAACMALQQLGGSESVEQIASLCGSDLEAVRAAAREATLSFGEKGRLAFEKMDKLQSEQDIYQEADVEITIF</sequence>
<feature type="region of interest" description="Disordered" evidence="2">
    <location>
        <begin position="482"/>
        <end position="506"/>
    </location>
</feature>
<evidence type="ECO:0000259" key="3">
    <source>
        <dbReference type="Pfam" id="PF15903"/>
    </source>
</evidence>
<gene>
    <name evidence="5" type="primary">Ripor3</name>
</gene>
<feature type="domain" description="FAM65 N-terminal" evidence="3">
    <location>
        <begin position="19"/>
        <end position="362"/>
    </location>
</feature>
<dbReference type="Gene3D" id="1.25.10.10">
    <property type="entry name" value="Leucine-rich Repeat Variant"/>
    <property type="match status" value="1"/>
</dbReference>
<dbReference type="STRING" id="10036.ENSMAUP00000008863"/>
<organism evidence="4 5">
    <name type="scientific">Mesocricetus auratus</name>
    <name type="common">Golden hamster</name>
    <dbReference type="NCBI Taxonomy" id="10036"/>
    <lineage>
        <taxon>Eukaryota</taxon>
        <taxon>Metazoa</taxon>
        <taxon>Chordata</taxon>
        <taxon>Craniata</taxon>
        <taxon>Vertebrata</taxon>
        <taxon>Euteleostomi</taxon>
        <taxon>Mammalia</taxon>
        <taxon>Eutheria</taxon>
        <taxon>Euarchontoglires</taxon>
        <taxon>Glires</taxon>
        <taxon>Rodentia</taxon>
        <taxon>Myomorpha</taxon>
        <taxon>Muroidea</taxon>
        <taxon>Cricetidae</taxon>
        <taxon>Cricetinae</taxon>
        <taxon>Mesocricetus</taxon>
    </lineage>
</organism>
<comment type="similarity">
    <text evidence="1">Belongs to the RIPOR family.</text>
</comment>
<dbReference type="SUPFAM" id="SSF48371">
    <property type="entry name" value="ARM repeat"/>
    <property type="match status" value="1"/>
</dbReference>
<dbReference type="KEGG" id="maua:101843872"/>
<dbReference type="eggNOG" id="ENOG502QY15">
    <property type="taxonomic scope" value="Eukaryota"/>
</dbReference>
<dbReference type="AlphaFoldDB" id="A0A1U7QA72"/>
<evidence type="ECO:0000313" key="4">
    <source>
        <dbReference type="Proteomes" id="UP000886700"/>
    </source>
</evidence>
<dbReference type="Pfam" id="PF15903">
    <property type="entry name" value="PL48"/>
    <property type="match status" value="1"/>
</dbReference>
<dbReference type="PANTHER" id="PTHR15829">
    <property type="entry name" value="PROTEIN KINASE PKN/PRK1, EFFECTOR"/>
    <property type="match status" value="1"/>
</dbReference>
<dbReference type="InterPro" id="IPR016024">
    <property type="entry name" value="ARM-type_fold"/>
</dbReference>
<evidence type="ECO:0000313" key="5">
    <source>
        <dbReference type="RefSeq" id="XP_005074486.1"/>
    </source>
</evidence>
<dbReference type="InterPro" id="IPR011989">
    <property type="entry name" value="ARM-like"/>
</dbReference>